<gene>
    <name evidence="2" type="ORF">CEXT_579251</name>
</gene>
<protein>
    <submittedName>
        <fullName evidence="2">Uncharacterized protein</fullName>
    </submittedName>
</protein>
<evidence type="ECO:0000313" key="3">
    <source>
        <dbReference type="Proteomes" id="UP001054945"/>
    </source>
</evidence>
<feature type="transmembrane region" description="Helical" evidence="1">
    <location>
        <begin position="133"/>
        <end position="155"/>
    </location>
</feature>
<sequence length="167" mass="18521">MCSFQQTSRLLTISSIPLQPCLGSSIRIKLSPKSKKYSDKPQHLLCLPTSTEKNDRRQGRRPQLILALYRRDCCAQPTVPQSCCCGHGNGKTGSVPYEHCFHVDVDPAGKKSGTKVFAVLANNPLTLVRNDEWLILVDINAVIPVSALMMLVLLVHEKLLSISRHMS</sequence>
<accession>A0AAV4T534</accession>
<dbReference type="Proteomes" id="UP001054945">
    <property type="component" value="Unassembled WGS sequence"/>
</dbReference>
<keyword evidence="1" id="KW-1133">Transmembrane helix</keyword>
<dbReference type="EMBL" id="BPLR01010387">
    <property type="protein sequence ID" value="GIY39003.1"/>
    <property type="molecule type" value="Genomic_DNA"/>
</dbReference>
<evidence type="ECO:0000256" key="1">
    <source>
        <dbReference type="SAM" id="Phobius"/>
    </source>
</evidence>
<reference evidence="2 3" key="1">
    <citation type="submission" date="2021-06" db="EMBL/GenBank/DDBJ databases">
        <title>Caerostris extrusa draft genome.</title>
        <authorList>
            <person name="Kono N."/>
            <person name="Arakawa K."/>
        </authorList>
    </citation>
    <scope>NUCLEOTIDE SEQUENCE [LARGE SCALE GENOMIC DNA]</scope>
</reference>
<keyword evidence="1" id="KW-0472">Membrane</keyword>
<evidence type="ECO:0000313" key="2">
    <source>
        <dbReference type="EMBL" id="GIY39003.1"/>
    </source>
</evidence>
<proteinExistence type="predicted"/>
<keyword evidence="3" id="KW-1185">Reference proteome</keyword>
<name>A0AAV4T534_CAEEX</name>
<keyword evidence="1" id="KW-0812">Transmembrane</keyword>
<comment type="caution">
    <text evidence="2">The sequence shown here is derived from an EMBL/GenBank/DDBJ whole genome shotgun (WGS) entry which is preliminary data.</text>
</comment>
<organism evidence="2 3">
    <name type="scientific">Caerostris extrusa</name>
    <name type="common">Bark spider</name>
    <name type="synonym">Caerostris bankana</name>
    <dbReference type="NCBI Taxonomy" id="172846"/>
    <lineage>
        <taxon>Eukaryota</taxon>
        <taxon>Metazoa</taxon>
        <taxon>Ecdysozoa</taxon>
        <taxon>Arthropoda</taxon>
        <taxon>Chelicerata</taxon>
        <taxon>Arachnida</taxon>
        <taxon>Araneae</taxon>
        <taxon>Araneomorphae</taxon>
        <taxon>Entelegynae</taxon>
        <taxon>Araneoidea</taxon>
        <taxon>Araneidae</taxon>
        <taxon>Caerostris</taxon>
    </lineage>
</organism>
<dbReference type="AlphaFoldDB" id="A0AAV4T534"/>